<dbReference type="PANTHER" id="PTHR43736">
    <property type="entry name" value="ADP-RIBOSE PYROPHOSPHATASE"/>
    <property type="match status" value="1"/>
</dbReference>
<evidence type="ECO:0000259" key="5">
    <source>
        <dbReference type="PROSITE" id="PS51462"/>
    </source>
</evidence>
<dbReference type="SUPFAM" id="SSF46785">
    <property type="entry name" value="Winged helix' DNA-binding domain"/>
    <property type="match status" value="1"/>
</dbReference>
<comment type="similarity">
    <text evidence="1 3">Belongs to the Nudix hydrolase family.</text>
</comment>
<evidence type="ECO:0000313" key="7">
    <source>
        <dbReference type="Proteomes" id="UP001164305"/>
    </source>
</evidence>
<organism evidence="6 7">
    <name type="scientific">Brachybacterium huguangmaarense</name>
    <dbReference type="NCBI Taxonomy" id="1652028"/>
    <lineage>
        <taxon>Bacteria</taxon>
        <taxon>Bacillati</taxon>
        <taxon>Actinomycetota</taxon>
        <taxon>Actinomycetes</taxon>
        <taxon>Micrococcales</taxon>
        <taxon>Dermabacteraceae</taxon>
        <taxon>Brachybacterium</taxon>
    </lineage>
</organism>
<evidence type="ECO:0000313" key="6">
    <source>
        <dbReference type="EMBL" id="UYG15923.1"/>
    </source>
</evidence>
<dbReference type="InterPro" id="IPR036390">
    <property type="entry name" value="WH_DNA-bd_sf"/>
</dbReference>
<evidence type="ECO:0000256" key="3">
    <source>
        <dbReference type="RuleBase" id="RU003476"/>
    </source>
</evidence>
<feature type="compositionally biased region" description="Basic and acidic residues" evidence="4">
    <location>
        <begin position="245"/>
        <end position="258"/>
    </location>
</feature>
<dbReference type="Gene3D" id="1.10.10.10">
    <property type="entry name" value="Winged helix-like DNA-binding domain superfamily/Winged helix DNA-binding domain"/>
    <property type="match status" value="1"/>
</dbReference>
<feature type="region of interest" description="Disordered" evidence="4">
    <location>
        <begin position="239"/>
        <end position="258"/>
    </location>
</feature>
<dbReference type="Pfam" id="PF00293">
    <property type="entry name" value="NUDIX"/>
    <property type="match status" value="1"/>
</dbReference>
<feature type="domain" description="Nudix hydrolase" evidence="5">
    <location>
        <begin position="19"/>
        <end position="150"/>
    </location>
</feature>
<dbReference type="PRINTS" id="PR00502">
    <property type="entry name" value="NUDIXFAMILY"/>
</dbReference>
<dbReference type="InterPro" id="IPR020476">
    <property type="entry name" value="Nudix_hydrolase"/>
</dbReference>
<sequence length="258" mass="28153">MAGKSAPEGYEASSYPPFAVTTDIVIMTIRDGALRVLLVERKKDPYAGSWAIPGGFVEIDEDTHTAALRELAEETGVDAEDFHLEQLATYSAPDRDPRMRVVSVAHLAFAPNLPDATAGSDAASTRWWSVDDLLSDPDAPTLAFDHEEILRDALERVRAKLEYTTLAARFVAEPFTIAELRAVYGAVWGVMPERANFTRKVLATDGFVVPDGATGEASRSGGPRPTLYRRGEATALQPALLRPRSRAEVEPERDALDN</sequence>
<dbReference type="PROSITE" id="PS51462">
    <property type="entry name" value="NUDIX"/>
    <property type="match status" value="1"/>
</dbReference>
<accession>A0ABY6FYB5</accession>
<reference evidence="6" key="1">
    <citation type="submission" date="2022-10" db="EMBL/GenBank/DDBJ databases">
        <title>Whole-Genome Sequencing of Brachybacterium huguangmaarense BRM-3, Isolated from Betula schmidtii.</title>
        <authorList>
            <person name="Haam D."/>
        </authorList>
    </citation>
    <scope>NUCLEOTIDE SEQUENCE</scope>
    <source>
        <strain evidence="6">BRM-3</strain>
    </source>
</reference>
<dbReference type="CDD" id="cd18873">
    <property type="entry name" value="NUDIX_NadM_like"/>
    <property type="match status" value="1"/>
</dbReference>
<dbReference type="EMBL" id="CP107020">
    <property type="protein sequence ID" value="UYG15923.1"/>
    <property type="molecule type" value="Genomic_DNA"/>
</dbReference>
<dbReference type="SUPFAM" id="SSF55811">
    <property type="entry name" value="Nudix"/>
    <property type="match status" value="1"/>
</dbReference>
<gene>
    <name evidence="6" type="ORF">BRM3_09770</name>
</gene>
<dbReference type="PANTHER" id="PTHR43736:SF4">
    <property type="entry name" value="SLR1690 PROTEIN"/>
    <property type="match status" value="1"/>
</dbReference>
<keyword evidence="2 3" id="KW-0378">Hydrolase</keyword>
<keyword evidence="7" id="KW-1185">Reference proteome</keyword>
<dbReference type="InterPro" id="IPR036388">
    <property type="entry name" value="WH-like_DNA-bd_sf"/>
</dbReference>
<dbReference type="InterPro" id="IPR000086">
    <property type="entry name" value="NUDIX_hydrolase_dom"/>
</dbReference>
<dbReference type="InterPro" id="IPR015797">
    <property type="entry name" value="NUDIX_hydrolase-like_dom_sf"/>
</dbReference>
<dbReference type="PROSITE" id="PS00893">
    <property type="entry name" value="NUDIX_BOX"/>
    <property type="match status" value="1"/>
</dbReference>
<protein>
    <submittedName>
        <fullName evidence="6">NUDIX hydrolase</fullName>
    </submittedName>
</protein>
<proteinExistence type="inferred from homology"/>
<dbReference type="InterPro" id="IPR020084">
    <property type="entry name" value="NUDIX_hydrolase_CS"/>
</dbReference>
<evidence type="ECO:0000256" key="2">
    <source>
        <dbReference type="ARBA" id="ARBA00022801"/>
    </source>
</evidence>
<dbReference type="Proteomes" id="UP001164305">
    <property type="component" value="Chromosome"/>
</dbReference>
<dbReference type="GO" id="GO:0016787">
    <property type="term" value="F:hydrolase activity"/>
    <property type="evidence" value="ECO:0007669"/>
    <property type="project" value="UniProtKB-KW"/>
</dbReference>
<name>A0ABY6FYB5_9MICO</name>
<dbReference type="RefSeq" id="WP_263593136.1">
    <property type="nucleotide sequence ID" value="NZ_CP107020.1"/>
</dbReference>
<evidence type="ECO:0000256" key="1">
    <source>
        <dbReference type="ARBA" id="ARBA00005582"/>
    </source>
</evidence>
<dbReference type="Gene3D" id="3.90.79.10">
    <property type="entry name" value="Nucleoside Triphosphate Pyrophosphohydrolase"/>
    <property type="match status" value="1"/>
</dbReference>
<evidence type="ECO:0000256" key="4">
    <source>
        <dbReference type="SAM" id="MobiDB-lite"/>
    </source>
</evidence>